<evidence type="ECO:0000256" key="3">
    <source>
        <dbReference type="ARBA" id="ARBA00022630"/>
    </source>
</evidence>
<gene>
    <name evidence="9" type="ORF">LNO71_02065</name>
</gene>
<dbReference type="Pfam" id="PF07992">
    <property type="entry name" value="Pyr_redox_2"/>
    <property type="match status" value="1"/>
</dbReference>
<dbReference type="Gene3D" id="3.50.50.60">
    <property type="entry name" value="FAD/NAD(P)-binding domain"/>
    <property type="match status" value="2"/>
</dbReference>
<evidence type="ECO:0000256" key="2">
    <source>
        <dbReference type="ARBA" id="ARBA00009130"/>
    </source>
</evidence>
<dbReference type="EMBL" id="JAJHZP010000013">
    <property type="protein sequence ID" value="MDC4183426.1"/>
    <property type="molecule type" value="Genomic_DNA"/>
</dbReference>
<evidence type="ECO:0000259" key="7">
    <source>
        <dbReference type="Pfam" id="PF02852"/>
    </source>
</evidence>
<evidence type="ECO:0000259" key="8">
    <source>
        <dbReference type="Pfam" id="PF07992"/>
    </source>
</evidence>
<dbReference type="InterPro" id="IPR004099">
    <property type="entry name" value="Pyr_nucl-diS_OxRdtase_dimer"/>
</dbReference>
<dbReference type="PANTHER" id="PTHR43429:SF1">
    <property type="entry name" value="NAD(P)H SULFUR OXIDOREDUCTASE (COA-DEPENDENT)"/>
    <property type="match status" value="1"/>
</dbReference>
<evidence type="ECO:0000256" key="6">
    <source>
        <dbReference type="ARBA" id="ARBA00023284"/>
    </source>
</evidence>
<protein>
    <submittedName>
        <fullName evidence="9">FAD-dependent oxidoreductase</fullName>
    </submittedName>
</protein>
<dbReference type="Proteomes" id="UP001216384">
    <property type="component" value="Unassembled WGS sequence"/>
</dbReference>
<evidence type="ECO:0000313" key="9">
    <source>
        <dbReference type="EMBL" id="MDC4183426.1"/>
    </source>
</evidence>
<dbReference type="AlphaFoldDB" id="A0AAW6HQ88"/>
<proteinExistence type="inferred from homology"/>
<dbReference type="Pfam" id="PF02852">
    <property type="entry name" value="Pyr_redox_dim"/>
    <property type="match status" value="1"/>
</dbReference>
<dbReference type="PRINTS" id="PR00368">
    <property type="entry name" value="FADPNR"/>
</dbReference>
<dbReference type="SUPFAM" id="SSF51905">
    <property type="entry name" value="FAD/NAD(P)-binding domain"/>
    <property type="match status" value="2"/>
</dbReference>
<keyword evidence="4" id="KW-0274">FAD</keyword>
<evidence type="ECO:0000256" key="5">
    <source>
        <dbReference type="ARBA" id="ARBA00023002"/>
    </source>
</evidence>
<dbReference type="Gene3D" id="3.30.390.30">
    <property type="match status" value="1"/>
</dbReference>
<keyword evidence="5" id="KW-0560">Oxidoreductase</keyword>
<dbReference type="PRINTS" id="PR00411">
    <property type="entry name" value="PNDRDTASEI"/>
</dbReference>
<comment type="caution">
    <text evidence="9">The sequence shown here is derived from an EMBL/GenBank/DDBJ whole genome shotgun (WGS) entry which is preliminary data.</text>
</comment>
<comment type="similarity">
    <text evidence="2">Belongs to the class-III pyridine nucleotide-disulfide oxidoreductase family.</text>
</comment>
<dbReference type="PANTHER" id="PTHR43429">
    <property type="entry name" value="PYRIDINE NUCLEOTIDE-DISULFIDE OXIDOREDUCTASE DOMAIN-CONTAINING"/>
    <property type="match status" value="1"/>
</dbReference>
<sequence>MKVIILGSSHGGFEACNEVLELYPDAQIQWYEKGDFISFLSCGMQLHLEGIVKDLDSIRYCTEDIMSSKGVQVFKQSQITKINPDAHTVEVLDLVSNQTRTESYDKLIISPGSVPRKLNVPGEELENVYYMRGRAWAKKIRAKIDDASVKNVVVIGSGYIGIEAAQSFAKANKNVTVVDITPTILPTYLDKEFTSVLQAEMEKHGVKFVLNEGVTKFEGDTKLSAVVTNNNTIPADLVVIAAGVRPNTDWLKDTLELLPNGFIKIDEYQRTSAKDVFAVGDATLIKFNPANIDISIALASNARKQGRYAAKNLIEAKHKFPGIQGSSALSVFDYKFASTGINEVFAKKLNLEIDSVLVDEYYKMSFVPEELKAKAMFKLIYDKKTKVVLGAQIMSKHDLTPNINAMSLAIYHKMTVDQLAYSDFFFQPEFDQPWNLINTAGLMAIRKK</sequence>
<dbReference type="InterPro" id="IPR050260">
    <property type="entry name" value="FAD-bd_OxRdtase"/>
</dbReference>
<organism evidence="9 10">
    <name type="scientific">Mycoplasma bradburyae</name>
    <dbReference type="NCBI Taxonomy" id="2963128"/>
    <lineage>
        <taxon>Bacteria</taxon>
        <taxon>Bacillati</taxon>
        <taxon>Mycoplasmatota</taxon>
        <taxon>Mollicutes</taxon>
        <taxon>Mycoplasmataceae</taxon>
        <taxon>Mycoplasma</taxon>
    </lineage>
</organism>
<feature type="domain" description="FAD/NAD(P)-binding" evidence="8">
    <location>
        <begin position="1"/>
        <end position="306"/>
    </location>
</feature>
<reference evidence="9" key="1">
    <citation type="submission" date="2021-11" db="EMBL/GenBank/DDBJ databases">
        <title>Description of Mycoplasma bradburyaesp. nov.from sea birds: a tribute to a great mycoplasmologist.</title>
        <authorList>
            <person name="Ramirez A.S."/>
            <person name="Poveda C."/>
            <person name="Suarez-Perez A."/>
            <person name="Rosales R.S."/>
            <person name="Dijkman R."/>
            <person name="Feberwee A."/>
            <person name="Spergser J."/>
            <person name="Szostak M.P."/>
            <person name="Ressel L."/>
            <person name="Calabuig P."/>
            <person name="Catania S."/>
            <person name="Gobbo F."/>
            <person name="Timofte D."/>
            <person name="Poveda J.B."/>
        </authorList>
    </citation>
    <scope>NUCLEOTIDE SEQUENCE</scope>
    <source>
        <strain evidence="9">T264</strain>
    </source>
</reference>
<name>A0AAW6HQ88_9MOLU</name>
<dbReference type="GO" id="GO:0016491">
    <property type="term" value="F:oxidoreductase activity"/>
    <property type="evidence" value="ECO:0007669"/>
    <property type="project" value="UniProtKB-KW"/>
</dbReference>
<evidence type="ECO:0000256" key="4">
    <source>
        <dbReference type="ARBA" id="ARBA00022827"/>
    </source>
</evidence>
<accession>A0AAW6HQ88</accession>
<feature type="domain" description="Pyridine nucleotide-disulphide oxidoreductase dimerisation" evidence="7">
    <location>
        <begin position="330"/>
        <end position="431"/>
    </location>
</feature>
<dbReference type="SUPFAM" id="SSF55424">
    <property type="entry name" value="FAD/NAD-linked reductases, dimerisation (C-terminal) domain"/>
    <property type="match status" value="1"/>
</dbReference>
<dbReference type="InterPro" id="IPR023753">
    <property type="entry name" value="FAD/NAD-binding_dom"/>
</dbReference>
<evidence type="ECO:0000313" key="10">
    <source>
        <dbReference type="Proteomes" id="UP001216384"/>
    </source>
</evidence>
<evidence type="ECO:0000256" key="1">
    <source>
        <dbReference type="ARBA" id="ARBA00001974"/>
    </source>
</evidence>
<keyword evidence="3" id="KW-0285">Flavoprotein</keyword>
<dbReference type="InterPro" id="IPR036188">
    <property type="entry name" value="FAD/NAD-bd_sf"/>
</dbReference>
<dbReference type="InterPro" id="IPR016156">
    <property type="entry name" value="FAD/NAD-linked_Rdtase_dimer_sf"/>
</dbReference>
<keyword evidence="6" id="KW-0676">Redox-active center</keyword>
<comment type="cofactor">
    <cofactor evidence="1">
        <name>FAD</name>
        <dbReference type="ChEBI" id="CHEBI:57692"/>
    </cofactor>
</comment>